<dbReference type="SUPFAM" id="SSF55961">
    <property type="entry name" value="Bet v1-like"/>
    <property type="match status" value="1"/>
</dbReference>
<evidence type="ECO:0000313" key="5">
    <source>
        <dbReference type="Proteomes" id="UP000186547"/>
    </source>
</evidence>
<dbReference type="RefSeq" id="WP_007143719.1">
    <property type="nucleotide sequence ID" value="NZ_AOLZ01000076.1"/>
</dbReference>
<dbReference type="Proteomes" id="UP000011555">
    <property type="component" value="Unassembled WGS sequence"/>
</dbReference>
<dbReference type="EMBL" id="CP019285">
    <property type="protein sequence ID" value="APX00071.1"/>
    <property type="molecule type" value="Genomic_DNA"/>
</dbReference>
<evidence type="ECO:0000313" key="3">
    <source>
        <dbReference type="EMBL" id="EMA28009.1"/>
    </source>
</evidence>
<proteinExistence type="predicted"/>
<keyword evidence="4" id="KW-1185">Reference proteome</keyword>
<evidence type="ECO:0000313" key="2">
    <source>
        <dbReference type="EMBL" id="APX00071.1"/>
    </source>
</evidence>
<dbReference type="Proteomes" id="UP000186547">
    <property type="component" value="Chromosome"/>
</dbReference>
<dbReference type="AlphaFoldDB" id="M0L6H2"/>
<dbReference type="eggNOG" id="arCOG13341">
    <property type="taxonomic scope" value="Archaea"/>
</dbReference>
<evidence type="ECO:0000313" key="4">
    <source>
        <dbReference type="Proteomes" id="UP000011555"/>
    </source>
</evidence>
<reference evidence="2" key="3">
    <citation type="submission" date="2017-01" db="EMBL/GenBank/DDBJ databases">
        <authorList>
            <person name="Mah S.A."/>
            <person name="Swanson W.J."/>
            <person name="Moy G.W."/>
            <person name="Vacquier V.D."/>
        </authorList>
    </citation>
    <scope>NUCLEOTIDE SEQUENCE</scope>
    <source>
        <strain evidence="2">AJ5</strain>
    </source>
</reference>
<reference evidence="3 4" key="2">
    <citation type="journal article" date="2014" name="PLoS Genet.">
        <title>Phylogenetically driven sequencing of extremely halophilic archaea reveals strategies for static and dynamic osmo-response.</title>
        <authorList>
            <person name="Becker E.A."/>
            <person name="Seitzer P.M."/>
            <person name="Tritt A."/>
            <person name="Larsen D."/>
            <person name="Krusor M."/>
            <person name="Yao A.I."/>
            <person name="Wu D."/>
            <person name="Madern D."/>
            <person name="Eisen J.A."/>
            <person name="Darling A.E."/>
            <person name="Facciotti M.T."/>
        </authorList>
    </citation>
    <scope>NUCLEOTIDE SEQUENCE [LARGE SCALE GENOMIC DNA]</scope>
    <source>
        <strain evidence="3 4">AJ5</strain>
    </source>
</reference>
<evidence type="ECO:0008006" key="6">
    <source>
        <dbReference type="Google" id="ProtNLM"/>
    </source>
</evidence>
<evidence type="ECO:0000256" key="1">
    <source>
        <dbReference type="SAM" id="MobiDB-lite"/>
    </source>
</evidence>
<dbReference type="EMBL" id="AOLZ01000076">
    <property type="protein sequence ID" value="EMA28009.1"/>
    <property type="molecule type" value="Genomic_DNA"/>
</dbReference>
<reference evidence="2 5" key="1">
    <citation type="journal article" date="2011" name="J. Bacteriol.">
        <title>Genome sequence of Halobiforma lacisalsi AJ5, an extremely halophilic archaeon which harbors a bop gene.</title>
        <authorList>
            <person name="Jiang X."/>
            <person name="Wang S."/>
            <person name="Cheng H."/>
            <person name="Huo Y."/>
            <person name="Zhang X."/>
            <person name="Zhu X."/>
            <person name="Han X."/>
            <person name="Ni P."/>
            <person name="Wu M."/>
        </authorList>
    </citation>
    <scope>NUCLEOTIDE SEQUENCE [LARGE SCALE GENOMIC DNA]</scope>
    <source>
        <strain evidence="2 5">AJ5</strain>
    </source>
</reference>
<organism evidence="3 4">
    <name type="scientific">Natronobacterium lacisalsi AJ5</name>
    <dbReference type="NCBI Taxonomy" id="358396"/>
    <lineage>
        <taxon>Archaea</taxon>
        <taxon>Methanobacteriati</taxon>
        <taxon>Methanobacteriota</taxon>
        <taxon>Stenosarchaea group</taxon>
        <taxon>Halobacteria</taxon>
        <taxon>Halobacteriales</taxon>
        <taxon>Natrialbaceae</taxon>
        <taxon>Natronobacterium</taxon>
    </lineage>
</organism>
<dbReference type="Gene3D" id="3.30.530.20">
    <property type="match status" value="1"/>
</dbReference>
<accession>M0L6H2</accession>
<gene>
    <name evidence="3" type="ORF">C445_20207</name>
    <name evidence="2" type="ORF">CHINAEXTREME_11655</name>
</gene>
<dbReference type="InterPro" id="IPR023393">
    <property type="entry name" value="START-like_dom_sf"/>
</dbReference>
<name>M0L6H2_NATLA</name>
<dbReference type="KEGG" id="hlc:CHINAEXTREME11655"/>
<dbReference type="STRING" id="358396.CHINAEXTREME_11655"/>
<protein>
    <recommendedName>
        <fullName evidence="6">SRPBCC family protein</fullName>
    </recommendedName>
</protein>
<feature type="region of interest" description="Disordered" evidence="1">
    <location>
        <begin position="1"/>
        <end position="34"/>
    </location>
</feature>
<sequence>MTWGATPEETTRQLPGDDLLPEPDGESTVSIGIDAPPEDVWPWLLQLGQERGGFYSYTWAENLLGFDIHNADEIIPRYQDLAVGDTVRLARADRFPETKLEVASVAPEKSLVLRTPDQPPWWVWAFVLAPVGPTETRLLVRARIRLPQNPVIRFASQLVLDPVTFVMTRGMLRGIKSRVENAVNDTYTADVEASDSESNR</sequence>